<feature type="compositionally biased region" description="Acidic residues" evidence="1">
    <location>
        <begin position="79"/>
        <end position="90"/>
    </location>
</feature>
<accession>A0ABQ5KY78</accession>
<reference evidence="2" key="1">
    <citation type="submission" date="2022-03" db="EMBL/GenBank/DDBJ databases">
        <title>Draft genome sequence of Aduncisulcus paluster, a free-living microaerophilic Fornicata.</title>
        <authorList>
            <person name="Yuyama I."/>
            <person name="Kume K."/>
            <person name="Tamura T."/>
            <person name="Inagaki Y."/>
            <person name="Hashimoto T."/>
        </authorList>
    </citation>
    <scope>NUCLEOTIDE SEQUENCE</scope>
    <source>
        <strain evidence="2">NY0171</strain>
    </source>
</reference>
<evidence type="ECO:0000313" key="2">
    <source>
        <dbReference type="EMBL" id="GKT37392.1"/>
    </source>
</evidence>
<gene>
    <name evidence="2" type="ORF">ADUPG1_003330</name>
</gene>
<proteinExistence type="predicted"/>
<feature type="compositionally biased region" description="Basic and acidic residues" evidence="1">
    <location>
        <begin position="115"/>
        <end position="125"/>
    </location>
</feature>
<organism evidence="2 3">
    <name type="scientific">Aduncisulcus paluster</name>
    <dbReference type="NCBI Taxonomy" id="2918883"/>
    <lineage>
        <taxon>Eukaryota</taxon>
        <taxon>Metamonada</taxon>
        <taxon>Carpediemonas-like organisms</taxon>
        <taxon>Aduncisulcus</taxon>
    </lineage>
</organism>
<feature type="region of interest" description="Disordered" evidence="1">
    <location>
        <begin position="43"/>
        <end position="90"/>
    </location>
</feature>
<dbReference type="Proteomes" id="UP001057375">
    <property type="component" value="Unassembled WGS sequence"/>
</dbReference>
<feature type="region of interest" description="Disordered" evidence="1">
    <location>
        <begin position="1"/>
        <end position="21"/>
    </location>
</feature>
<comment type="caution">
    <text evidence="2">The sequence shown here is derived from an EMBL/GenBank/DDBJ whole genome shotgun (WGS) entry which is preliminary data.</text>
</comment>
<feature type="non-terminal residue" evidence="2">
    <location>
        <position position="1"/>
    </location>
</feature>
<feature type="non-terminal residue" evidence="2">
    <location>
        <position position="172"/>
    </location>
</feature>
<sequence length="172" mass="19410">DGGVSCHESNSGASTSQKEEDIAGNFIHVKEWYKIIPEYSQQFKSIDEDSSINRNEKKEEEGEGEKKERGKNATKEGDSLEGEENGEDVELETLTVSCGIVPRIPSVCDEVKIIYVKEERPKEEEEARDEEKEDGVSVVEVEEEINEPQETQEDAKKEKKTKMPKKTSKAKS</sequence>
<feature type="compositionally biased region" description="Basic residues" evidence="1">
    <location>
        <begin position="158"/>
        <end position="172"/>
    </location>
</feature>
<feature type="compositionally biased region" description="Basic and acidic residues" evidence="1">
    <location>
        <begin position="54"/>
        <end position="78"/>
    </location>
</feature>
<dbReference type="EMBL" id="BQXS01004526">
    <property type="protein sequence ID" value="GKT37392.1"/>
    <property type="molecule type" value="Genomic_DNA"/>
</dbReference>
<feature type="compositionally biased region" description="Polar residues" evidence="1">
    <location>
        <begin position="7"/>
        <end position="16"/>
    </location>
</feature>
<protein>
    <submittedName>
        <fullName evidence="2">Uncharacterized protein</fullName>
    </submittedName>
</protein>
<name>A0ABQ5KY78_9EUKA</name>
<evidence type="ECO:0000256" key="1">
    <source>
        <dbReference type="SAM" id="MobiDB-lite"/>
    </source>
</evidence>
<evidence type="ECO:0000313" key="3">
    <source>
        <dbReference type="Proteomes" id="UP001057375"/>
    </source>
</evidence>
<feature type="region of interest" description="Disordered" evidence="1">
    <location>
        <begin position="115"/>
        <end position="172"/>
    </location>
</feature>
<keyword evidence="3" id="KW-1185">Reference proteome</keyword>
<feature type="compositionally biased region" description="Acidic residues" evidence="1">
    <location>
        <begin position="140"/>
        <end position="152"/>
    </location>
</feature>